<protein>
    <submittedName>
        <fullName evidence="2">Uncharacterized protein</fullName>
    </submittedName>
</protein>
<feature type="compositionally biased region" description="Basic and acidic residues" evidence="1">
    <location>
        <begin position="1"/>
        <end position="11"/>
    </location>
</feature>
<reference evidence="2 3" key="1">
    <citation type="journal article" date="2008" name="Proc. Natl. Acad. Sci. U.S.A.">
        <title>The genome of Cyanothece 51142, a unicellular diazotrophic cyanobacterium important in the marine nitrogen cycle.</title>
        <authorList>
            <person name="Welsh E.A."/>
            <person name="Liberton M."/>
            <person name="Stoeckel J."/>
            <person name="Loh T."/>
            <person name="Elvitigala T."/>
            <person name="Wang C."/>
            <person name="Wollam A."/>
            <person name="Fulton R.S."/>
            <person name="Clifton S.W."/>
            <person name="Jacobs J.M."/>
            <person name="Aurora R."/>
            <person name="Ghosh B.K."/>
            <person name="Sherman L.A."/>
            <person name="Smith R.D."/>
            <person name="Wilson R.K."/>
            <person name="Pakrasi H.B."/>
        </authorList>
    </citation>
    <scope>NUCLEOTIDE SEQUENCE [LARGE SCALE GENOMIC DNA]</scope>
    <source>
        <strain evidence="3">ATCC 51142 / BH68</strain>
    </source>
</reference>
<evidence type="ECO:0000313" key="3">
    <source>
        <dbReference type="Proteomes" id="UP000001203"/>
    </source>
</evidence>
<dbReference type="AlphaFoldDB" id="B1X156"/>
<proteinExistence type="predicted"/>
<feature type="region of interest" description="Disordered" evidence="1">
    <location>
        <begin position="1"/>
        <end position="34"/>
    </location>
</feature>
<dbReference type="Proteomes" id="UP000001203">
    <property type="component" value="Chromosome circular"/>
</dbReference>
<sequence length="34" mass="3881">MRGLEQDHQGYRDFPYPSQADDTKIRSSVGVNGR</sequence>
<keyword evidence="3" id="KW-1185">Reference proteome</keyword>
<evidence type="ECO:0000256" key="1">
    <source>
        <dbReference type="SAM" id="MobiDB-lite"/>
    </source>
</evidence>
<dbReference type="KEGG" id="cyt:cce_0346"/>
<dbReference type="HOGENOM" id="CLU_3373303_0_0_3"/>
<dbReference type="EMBL" id="CP000806">
    <property type="protein sequence ID" value="ACB49697.1"/>
    <property type="molecule type" value="Genomic_DNA"/>
</dbReference>
<accession>B1X156</accession>
<evidence type="ECO:0000313" key="2">
    <source>
        <dbReference type="EMBL" id="ACB49697.1"/>
    </source>
</evidence>
<gene>
    <name evidence="2" type="ordered locus">cce_0346</name>
</gene>
<name>B1X156_CROS5</name>
<organism evidence="2 3">
    <name type="scientific">Crocosphaera subtropica (strain ATCC 51142 / BH68)</name>
    <name type="common">Cyanothece sp. (strain ATCC 51142)</name>
    <dbReference type="NCBI Taxonomy" id="43989"/>
    <lineage>
        <taxon>Bacteria</taxon>
        <taxon>Bacillati</taxon>
        <taxon>Cyanobacteriota</taxon>
        <taxon>Cyanophyceae</taxon>
        <taxon>Oscillatoriophycideae</taxon>
        <taxon>Chroococcales</taxon>
        <taxon>Aphanothecaceae</taxon>
        <taxon>Crocosphaera</taxon>
        <taxon>Crocosphaera subtropica</taxon>
    </lineage>
</organism>